<sequence>MAVRPGPEDWRSWGCRDCGLLPRRGGFGEMVAICSTRAMGWAVALVIGVFALAACLSGSHACTTMVVGRKASTENAPMCTHNDDCLDCDFRVDKTPAAEHGKHAMRDVYLYRNRYPTKVVEDRAPAYRKQNLVDLPQKHEWKFTPIGEIKQVGETYGLVEGGYGIMNDQGLAIGESTCAAPWGSLPLGYKNGSALFAVDTLMMLALERTSKARDAIRLMGSLAEEYGFYVEDFRDLDLRMSGGEALTVIDEEEAWVMHLACDPSGKSAIWAAQRVPDDHFAIIANQFIIRRINPKSDDFLYSSNMWDVAKSQGLWSETDGLLDWTRVFSLYLPGDSLRTPYSTLRQYALLKAAQPTLDINIKTDWIASDYPFSVKPARKLSARDLMEFSRNQFEGTEYDLTQGPGSGAHGNPDRYDGGPVDGITREQLFSTGGYPRGTSIHRTIYSMVAQSRGATKGPLAGPLLWMAFHAPRTSIFSPIYVNALEMSSAHSTGSMFNYDSGSMWWAGCRVSNYGKHWYRHALPHIVAAQDDAELSFMEDVERLDQHVAKMSRHDALKALTAFTVESGDKVLMKMHSLFDELVTYFHDGAHLVNQTATEISFQHLFYPLYWLKMTNFFVPPLNHPVELHGAAVPDLGGHEVHESGAPNDNVPSGGRSDLRGESGIQTATSLLAEASKGPFALAGVVVILTALGASFFAGSWFGKKQARRDGYASLA</sequence>
<dbReference type="PANTHER" id="PTHR12994">
    <property type="entry name" value="SECERNIN"/>
    <property type="match status" value="1"/>
</dbReference>
<keyword evidence="3" id="KW-0812">Transmembrane</keyword>
<organism evidence="4 5">
    <name type="scientific">Porphyridium purpureum</name>
    <name type="common">Red alga</name>
    <name type="synonym">Porphyridium cruentum</name>
    <dbReference type="NCBI Taxonomy" id="35688"/>
    <lineage>
        <taxon>Eukaryota</taxon>
        <taxon>Rhodophyta</taxon>
        <taxon>Bangiophyceae</taxon>
        <taxon>Porphyridiales</taxon>
        <taxon>Porphyridiaceae</taxon>
        <taxon>Porphyridium</taxon>
    </lineage>
</organism>
<comment type="caution">
    <text evidence="4">The sequence shown here is derived from an EMBL/GenBank/DDBJ whole genome shotgun (WGS) entry which is preliminary data.</text>
</comment>
<evidence type="ECO:0000256" key="3">
    <source>
        <dbReference type="SAM" id="Phobius"/>
    </source>
</evidence>
<dbReference type="OrthoDB" id="5175656at2759"/>
<keyword evidence="3" id="KW-1133">Transmembrane helix</keyword>
<dbReference type="AlphaFoldDB" id="A0A5J4Z3L6"/>
<feature type="transmembrane region" description="Helical" evidence="3">
    <location>
        <begin position="38"/>
        <end position="59"/>
    </location>
</feature>
<feature type="transmembrane region" description="Helical" evidence="3">
    <location>
        <begin position="679"/>
        <end position="701"/>
    </location>
</feature>
<dbReference type="InterPro" id="IPR005322">
    <property type="entry name" value="Peptidase_C69"/>
</dbReference>
<name>A0A5J4Z3L6_PORPP</name>
<evidence type="ECO:0000256" key="1">
    <source>
        <dbReference type="ARBA" id="ARBA00005705"/>
    </source>
</evidence>
<dbReference type="EMBL" id="VRMN01000001">
    <property type="protein sequence ID" value="KAA8498559.1"/>
    <property type="molecule type" value="Genomic_DNA"/>
</dbReference>
<comment type="similarity">
    <text evidence="1">Belongs to the peptidase C69 family. Secernin subfamily.</text>
</comment>
<feature type="region of interest" description="Disordered" evidence="2">
    <location>
        <begin position="636"/>
        <end position="659"/>
    </location>
</feature>
<evidence type="ECO:0000313" key="5">
    <source>
        <dbReference type="Proteomes" id="UP000324585"/>
    </source>
</evidence>
<dbReference type="PANTHER" id="PTHR12994:SF17">
    <property type="entry name" value="LD30995P"/>
    <property type="match status" value="1"/>
</dbReference>
<accession>A0A5J4Z3L6</accession>
<dbReference type="Pfam" id="PF03577">
    <property type="entry name" value="Peptidase_C69"/>
    <property type="match status" value="1"/>
</dbReference>
<dbReference type="GO" id="GO:0006508">
    <property type="term" value="P:proteolysis"/>
    <property type="evidence" value="ECO:0007669"/>
    <property type="project" value="InterPro"/>
</dbReference>
<dbReference type="Proteomes" id="UP000324585">
    <property type="component" value="Unassembled WGS sequence"/>
</dbReference>
<keyword evidence="5" id="KW-1185">Reference proteome</keyword>
<gene>
    <name evidence="4" type="ORF">FVE85_6144</name>
</gene>
<evidence type="ECO:0000256" key="2">
    <source>
        <dbReference type="SAM" id="MobiDB-lite"/>
    </source>
</evidence>
<reference evidence="5" key="1">
    <citation type="journal article" date="2019" name="Nat. Commun.">
        <title>Expansion of phycobilisome linker gene families in mesophilic red algae.</title>
        <authorList>
            <person name="Lee J."/>
            <person name="Kim D."/>
            <person name="Bhattacharya D."/>
            <person name="Yoon H.S."/>
        </authorList>
    </citation>
    <scope>NUCLEOTIDE SEQUENCE [LARGE SCALE GENOMIC DNA]</scope>
    <source>
        <strain evidence="5">CCMP 1328</strain>
    </source>
</reference>
<dbReference type="GO" id="GO:0070004">
    <property type="term" value="F:cysteine-type exopeptidase activity"/>
    <property type="evidence" value="ECO:0007669"/>
    <property type="project" value="InterPro"/>
</dbReference>
<proteinExistence type="inferred from homology"/>
<evidence type="ECO:0000313" key="4">
    <source>
        <dbReference type="EMBL" id="KAA8498559.1"/>
    </source>
</evidence>
<keyword evidence="3" id="KW-0472">Membrane</keyword>
<dbReference type="OMA" id="AYAQPRK"/>
<dbReference type="GO" id="GO:0016805">
    <property type="term" value="F:dipeptidase activity"/>
    <property type="evidence" value="ECO:0007669"/>
    <property type="project" value="InterPro"/>
</dbReference>
<protein>
    <submittedName>
        <fullName evidence="4">Putative dipeptidase</fullName>
    </submittedName>
</protein>